<dbReference type="PANTHER" id="PTHR12191:SF37">
    <property type="entry name" value="ZINC TRANSPORTER FOI"/>
    <property type="match status" value="1"/>
</dbReference>
<comment type="similarity">
    <text evidence="2">Belongs to the ZIP transporter (TC 2.A.5) family.</text>
</comment>
<feature type="transmembrane region" description="Helical" evidence="6">
    <location>
        <begin position="23"/>
        <end position="45"/>
    </location>
</feature>
<protein>
    <submittedName>
        <fullName evidence="7">S39A8 protein</fullName>
    </submittedName>
</protein>
<name>A0A0R3TT68_RODNA</name>
<organism evidence="7">
    <name type="scientific">Rodentolepis nana</name>
    <name type="common">Dwarf tapeworm</name>
    <name type="synonym">Hymenolepis nana</name>
    <dbReference type="NCBI Taxonomy" id="102285"/>
    <lineage>
        <taxon>Eukaryota</taxon>
        <taxon>Metazoa</taxon>
        <taxon>Spiralia</taxon>
        <taxon>Lophotrochozoa</taxon>
        <taxon>Platyhelminthes</taxon>
        <taxon>Cestoda</taxon>
        <taxon>Eucestoda</taxon>
        <taxon>Cyclophyllidea</taxon>
        <taxon>Hymenolepididae</taxon>
        <taxon>Rodentolepis</taxon>
    </lineage>
</organism>
<dbReference type="STRING" id="102285.A0A0R3TT68"/>
<evidence type="ECO:0000256" key="6">
    <source>
        <dbReference type="SAM" id="Phobius"/>
    </source>
</evidence>
<keyword evidence="4 6" id="KW-1133">Transmembrane helix</keyword>
<keyword evidence="3 6" id="KW-0812">Transmembrane</keyword>
<feature type="transmembrane region" description="Helical" evidence="6">
    <location>
        <begin position="239"/>
        <end position="256"/>
    </location>
</feature>
<feature type="transmembrane region" description="Helical" evidence="6">
    <location>
        <begin position="277"/>
        <end position="301"/>
    </location>
</feature>
<dbReference type="GO" id="GO:0071578">
    <property type="term" value="P:zinc ion import across plasma membrane"/>
    <property type="evidence" value="ECO:0007669"/>
    <property type="project" value="TreeGrafter"/>
</dbReference>
<dbReference type="GO" id="GO:0005886">
    <property type="term" value="C:plasma membrane"/>
    <property type="evidence" value="ECO:0007669"/>
    <property type="project" value="TreeGrafter"/>
</dbReference>
<evidence type="ECO:0000313" key="7">
    <source>
        <dbReference type="WBParaSite" id="HNAJ_0001088901-mRNA-1"/>
    </source>
</evidence>
<dbReference type="InterPro" id="IPR003689">
    <property type="entry name" value="ZIP"/>
</dbReference>
<dbReference type="GO" id="GO:0005385">
    <property type="term" value="F:zinc ion transmembrane transporter activity"/>
    <property type="evidence" value="ECO:0007669"/>
    <property type="project" value="TreeGrafter"/>
</dbReference>
<evidence type="ECO:0000256" key="2">
    <source>
        <dbReference type="ARBA" id="ARBA00006939"/>
    </source>
</evidence>
<comment type="subcellular location">
    <subcellularLocation>
        <location evidence="1">Membrane</location>
        <topology evidence="1">Multi-pass membrane protein</topology>
    </subcellularLocation>
</comment>
<evidence type="ECO:0000256" key="1">
    <source>
        <dbReference type="ARBA" id="ARBA00004141"/>
    </source>
</evidence>
<dbReference type="AlphaFoldDB" id="A0A0R3TT68"/>
<feature type="transmembrane region" description="Helical" evidence="6">
    <location>
        <begin position="75"/>
        <end position="95"/>
    </location>
</feature>
<dbReference type="Pfam" id="PF02535">
    <property type="entry name" value="Zip"/>
    <property type="match status" value="1"/>
</dbReference>
<keyword evidence="5 6" id="KW-0472">Membrane</keyword>
<sequence>LTNLCSLTGIACIPIQRWRHFHYLLNFMLGLAVSALFAAAVMVLIPEVSAFVTSYSLEEVPLEFGGQGFGYLRKLAFIPTGLYLFFIIEYLLLIAPRVFKVGAAIVLIHNGYIPTLDIRSASGQEEQAVAKASSCPCCTLANFTEVKPVAWMILLGDSVHNFMDGIAIAAGFTQSPSIGLTLSLCVLLEELPHELGDFAVLISSGFSIKAALCVNFISACSAYLGMIVGLLIGEASGDGSFYVFAAMAGVFLYISLSDMLPELRRSLEKAEKHNKSSLVVFLLEFAGLMVGCFCVVFVMLYSHSFMH</sequence>
<reference evidence="7" key="1">
    <citation type="submission" date="2017-02" db="UniProtKB">
        <authorList>
            <consortium name="WormBaseParasite"/>
        </authorList>
    </citation>
    <scope>IDENTIFICATION</scope>
</reference>
<proteinExistence type="inferred from homology"/>
<dbReference type="WBParaSite" id="HNAJ_0001088901-mRNA-1">
    <property type="protein sequence ID" value="HNAJ_0001088901-mRNA-1"/>
    <property type="gene ID" value="HNAJ_0001088901"/>
</dbReference>
<evidence type="ECO:0000256" key="4">
    <source>
        <dbReference type="ARBA" id="ARBA00022989"/>
    </source>
</evidence>
<evidence type="ECO:0000256" key="5">
    <source>
        <dbReference type="ARBA" id="ARBA00023136"/>
    </source>
</evidence>
<dbReference type="InterPro" id="IPR050799">
    <property type="entry name" value="ZIP_Transporter"/>
</dbReference>
<feature type="transmembrane region" description="Helical" evidence="6">
    <location>
        <begin position="212"/>
        <end position="233"/>
    </location>
</feature>
<dbReference type="PANTHER" id="PTHR12191">
    <property type="entry name" value="SOLUTE CARRIER FAMILY 39"/>
    <property type="match status" value="1"/>
</dbReference>
<evidence type="ECO:0000256" key="3">
    <source>
        <dbReference type="ARBA" id="ARBA00022692"/>
    </source>
</evidence>
<dbReference type="GO" id="GO:0030003">
    <property type="term" value="P:intracellular monoatomic cation homeostasis"/>
    <property type="evidence" value="ECO:0007669"/>
    <property type="project" value="TreeGrafter"/>
</dbReference>
<dbReference type="GO" id="GO:0140410">
    <property type="term" value="F:monoatomic cation:bicarbonate symporter activity"/>
    <property type="evidence" value="ECO:0007669"/>
    <property type="project" value="TreeGrafter"/>
</dbReference>
<accession>A0A0R3TT68</accession>